<keyword evidence="1" id="KW-0472">Membrane</keyword>
<keyword evidence="1" id="KW-1133">Transmembrane helix</keyword>
<accession>G5JZS4</accession>
<organism evidence="2 3">
    <name type="scientific">Streptococcus ictaluri 707-05</name>
    <dbReference type="NCBI Taxonomy" id="764299"/>
    <lineage>
        <taxon>Bacteria</taxon>
        <taxon>Bacillati</taxon>
        <taxon>Bacillota</taxon>
        <taxon>Bacilli</taxon>
        <taxon>Lactobacillales</taxon>
        <taxon>Streptococcaceae</taxon>
        <taxon>Streptococcus</taxon>
    </lineage>
</organism>
<keyword evidence="1" id="KW-0812">Transmembrane</keyword>
<feature type="transmembrane region" description="Helical" evidence="1">
    <location>
        <begin position="7"/>
        <end position="28"/>
    </location>
</feature>
<dbReference type="STRING" id="764299.STRIC_0788"/>
<protein>
    <submittedName>
        <fullName evidence="2">Uncharacterized protein</fullName>
    </submittedName>
</protein>
<evidence type="ECO:0000313" key="3">
    <source>
        <dbReference type="Proteomes" id="UP000003330"/>
    </source>
</evidence>
<feature type="transmembrane region" description="Helical" evidence="1">
    <location>
        <begin position="60"/>
        <end position="80"/>
    </location>
</feature>
<gene>
    <name evidence="2" type="ORF">STRIC_0788</name>
</gene>
<dbReference type="Proteomes" id="UP000003330">
    <property type="component" value="Unassembled WGS sequence"/>
</dbReference>
<dbReference type="RefSeq" id="WP_008087277.1">
    <property type="nucleotide sequence ID" value="NZ_AEUX02000001.1"/>
</dbReference>
<proteinExistence type="predicted"/>
<dbReference type="AlphaFoldDB" id="G5JZS4"/>
<keyword evidence="3" id="KW-1185">Reference proteome</keyword>
<comment type="caution">
    <text evidence="2">The sequence shown here is derived from an EMBL/GenBank/DDBJ whole genome shotgun (WGS) entry which is preliminary data.</text>
</comment>
<sequence length="82" mass="9544">MAQQVQVYIKWLMVHLVLLLLIETLISLVTFQSYYVLTPILIWLLLASPIKFLHPEGFRLWKLLAVLGTFLGLLCLSWLFSI</sequence>
<feature type="transmembrane region" description="Helical" evidence="1">
    <location>
        <begin position="34"/>
        <end position="53"/>
    </location>
</feature>
<evidence type="ECO:0000313" key="2">
    <source>
        <dbReference type="EMBL" id="EHI70931.1"/>
    </source>
</evidence>
<name>G5JZS4_9STRE</name>
<evidence type="ECO:0000256" key="1">
    <source>
        <dbReference type="SAM" id="Phobius"/>
    </source>
</evidence>
<reference evidence="2 3" key="1">
    <citation type="journal article" date="2014" name="Int. J. Syst. Evol. Microbiol.">
        <title>Phylogenomics and the dynamic genome evolution of the genus Streptococcus.</title>
        <authorList>
            <consortium name="The Broad Institute Genome Sequencing Platform"/>
            <person name="Richards V.P."/>
            <person name="Palmer S.R."/>
            <person name="Pavinski Bitar P.D."/>
            <person name="Qin X."/>
            <person name="Weinstock G.M."/>
            <person name="Highlander S.K."/>
            <person name="Town C.D."/>
            <person name="Burne R.A."/>
            <person name="Stanhope M.J."/>
        </authorList>
    </citation>
    <scope>NUCLEOTIDE SEQUENCE [LARGE SCALE GENOMIC DNA]</scope>
    <source>
        <strain evidence="2 3">707-05</strain>
    </source>
</reference>
<dbReference type="EMBL" id="AEUX02000001">
    <property type="protein sequence ID" value="EHI70931.1"/>
    <property type="molecule type" value="Genomic_DNA"/>
</dbReference>